<evidence type="ECO:0000313" key="3">
    <source>
        <dbReference type="Proteomes" id="UP000050969"/>
    </source>
</evidence>
<protein>
    <submittedName>
        <fullName evidence="2">Metallophosphoesterase</fullName>
    </submittedName>
</protein>
<keyword evidence="3" id="KW-1185">Reference proteome</keyword>
<sequence>MNMRKHNIAIRHFVKRDLANFVDRVQPELAPEALNLALITDTHDRTQLSRTYYGPNGFWHVQEQHWLAGELPIDWRVHLGDMVDGSEPSFLTEWRLKNMVSDYAADITPFVIAKGNHDDNDKFAEKNRRFAGSFHPAVFNDAVFARMANQVGGPTVTRHGLSWFDTPQIRVVTLNTSDVPVRWINGRKNYDVKKTLAVTLGQIQELIQVLADAGDRDVLVLSHAPMINKSGKPALKYNGRAVHELLRAVNLHAKGTVNLGNHPDFGGQADFDFTSTSGNIIAVLSGHYHYEADYAVNGIHYSVQNVSALMGRHHALTTRFNRNFDRHINQTNEYAGYVVSVDPNQRTLTIFGYGAATPERRFAY</sequence>
<feature type="domain" description="Calcineurin-like phosphoesterase" evidence="1">
    <location>
        <begin position="36"/>
        <end position="290"/>
    </location>
</feature>
<dbReference type="Pfam" id="PF00149">
    <property type="entry name" value="Metallophos"/>
    <property type="match status" value="1"/>
</dbReference>
<dbReference type="InterPro" id="IPR004843">
    <property type="entry name" value="Calcineurin-like_PHP"/>
</dbReference>
<accession>A0A0R2MU32</accession>
<organism evidence="2 3">
    <name type="scientific">Lacticaseibacillus saniviri JCM 17471 = DSM 24301</name>
    <dbReference type="NCBI Taxonomy" id="1293598"/>
    <lineage>
        <taxon>Bacteria</taxon>
        <taxon>Bacillati</taxon>
        <taxon>Bacillota</taxon>
        <taxon>Bacilli</taxon>
        <taxon>Lactobacillales</taxon>
        <taxon>Lactobacillaceae</taxon>
        <taxon>Lacticaseibacillus</taxon>
    </lineage>
</organism>
<dbReference type="Gene3D" id="3.60.21.10">
    <property type="match status" value="1"/>
</dbReference>
<evidence type="ECO:0000259" key="1">
    <source>
        <dbReference type="Pfam" id="PF00149"/>
    </source>
</evidence>
<comment type="caution">
    <text evidence="2">The sequence shown here is derived from an EMBL/GenBank/DDBJ whole genome shotgun (WGS) entry which is preliminary data.</text>
</comment>
<name>A0A0R2MU32_9LACO</name>
<dbReference type="GO" id="GO:0016787">
    <property type="term" value="F:hydrolase activity"/>
    <property type="evidence" value="ECO:0007669"/>
    <property type="project" value="InterPro"/>
</dbReference>
<dbReference type="Proteomes" id="UP000050969">
    <property type="component" value="Unassembled WGS sequence"/>
</dbReference>
<gene>
    <name evidence="2" type="ORF">IV56_GL000624</name>
</gene>
<dbReference type="PATRIC" id="fig|1293598.4.peg.666"/>
<dbReference type="STRING" id="1293598.IV56_GL000624"/>
<dbReference type="InterPro" id="IPR029052">
    <property type="entry name" value="Metallo-depent_PP-like"/>
</dbReference>
<dbReference type="AlphaFoldDB" id="A0A0R2MU32"/>
<evidence type="ECO:0000313" key="2">
    <source>
        <dbReference type="EMBL" id="KRO16937.1"/>
    </source>
</evidence>
<dbReference type="SUPFAM" id="SSF56300">
    <property type="entry name" value="Metallo-dependent phosphatases"/>
    <property type="match status" value="1"/>
</dbReference>
<reference evidence="2 3" key="1">
    <citation type="journal article" date="2015" name="Genome Announc.">
        <title>Expanding the biotechnology potential of lactobacilli through comparative genomics of 213 strains and associated genera.</title>
        <authorList>
            <person name="Sun Z."/>
            <person name="Harris H.M."/>
            <person name="McCann A."/>
            <person name="Guo C."/>
            <person name="Argimon S."/>
            <person name="Zhang W."/>
            <person name="Yang X."/>
            <person name="Jeffery I.B."/>
            <person name="Cooney J.C."/>
            <person name="Kagawa T.F."/>
            <person name="Liu W."/>
            <person name="Song Y."/>
            <person name="Salvetti E."/>
            <person name="Wrobel A."/>
            <person name="Rasinkangas P."/>
            <person name="Parkhill J."/>
            <person name="Rea M.C."/>
            <person name="O'Sullivan O."/>
            <person name="Ritari J."/>
            <person name="Douillard F.P."/>
            <person name="Paul Ross R."/>
            <person name="Yang R."/>
            <person name="Briner A.E."/>
            <person name="Felis G.E."/>
            <person name="de Vos W.M."/>
            <person name="Barrangou R."/>
            <person name="Klaenhammer T.R."/>
            <person name="Caufield P.W."/>
            <person name="Cui Y."/>
            <person name="Zhang H."/>
            <person name="O'Toole P.W."/>
        </authorList>
    </citation>
    <scope>NUCLEOTIDE SEQUENCE [LARGE SCALE GENOMIC DNA]</scope>
    <source>
        <strain evidence="2 3">DSM 24301</strain>
    </source>
</reference>
<proteinExistence type="predicted"/>
<dbReference type="EMBL" id="JQCE01000027">
    <property type="protein sequence ID" value="KRO16937.1"/>
    <property type="molecule type" value="Genomic_DNA"/>
</dbReference>